<dbReference type="Pfam" id="PF25601">
    <property type="entry name" value="AAA_lid_14"/>
    <property type="match status" value="1"/>
</dbReference>
<keyword evidence="1" id="KW-0547">Nucleotide-binding</keyword>
<dbReference type="Gene3D" id="3.40.50.300">
    <property type="entry name" value="P-loop containing nucleotide triphosphate hydrolases"/>
    <property type="match status" value="1"/>
</dbReference>
<dbReference type="Pfam" id="PF08461">
    <property type="entry name" value="WHD_RNase_R"/>
    <property type="match status" value="1"/>
</dbReference>
<dbReference type="PROSITE" id="PS00675">
    <property type="entry name" value="SIGMA54_INTERACT_1"/>
    <property type="match status" value="1"/>
</dbReference>
<evidence type="ECO:0000313" key="7">
    <source>
        <dbReference type="Proteomes" id="UP000199230"/>
    </source>
</evidence>
<dbReference type="PANTHER" id="PTHR32071">
    <property type="entry name" value="TRANSCRIPTIONAL REGULATORY PROTEIN"/>
    <property type="match status" value="1"/>
</dbReference>
<dbReference type="InterPro" id="IPR058031">
    <property type="entry name" value="AAA_lid_NorR"/>
</dbReference>
<dbReference type="InterPro" id="IPR025662">
    <property type="entry name" value="Sigma_54_int_dom_ATP-bd_1"/>
</dbReference>
<dbReference type="Proteomes" id="UP000199230">
    <property type="component" value="Unassembled WGS sequence"/>
</dbReference>
<evidence type="ECO:0000256" key="4">
    <source>
        <dbReference type="ARBA" id="ARBA00023163"/>
    </source>
</evidence>
<dbReference type="Pfam" id="PF00158">
    <property type="entry name" value="Sigma54_activat"/>
    <property type="match status" value="1"/>
</dbReference>
<dbReference type="CDD" id="cd00130">
    <property type="entry name" value="PAS"/>
    <property type="match status" value="1"/>
</dbReference>
<dbReference type="InterPro" id="IPR003593">
    <property type="entry name" value="AAA+_ATPase"/>
</dbReference>
<reference evidence="6 7" key="1">
    <citation type="submission" date="2016-10" db="EMBL/GenBank/DDBJ databases">
        <authorList>
            <person name="de Groot N.N."/>
        </authorList>
    </citation>
    <scope>NUCLEOTIDE SEQUENCE [LARGE SCALE GENOMIC DNA]</scope>
    <source>
        <strain evidence="6 7">APO</strain>
    </source>
</reference>
<dbReference type="Gene3D" id="1.10.8.60">
    <property type="match status" value="1"/>
</dbReference>
<evidence type="ECO:0000256" key="2">
    <source>
        <dbReference type="ARBA" id="ARBA00022840"/>
    </source>
</evidence>
<keyword evidence="2" id="KW-0067">ATP-binding</keyword>
<evidence type="ECO:0000256" key="3">
    <source>
        <dbReference type="ARBA" id="ARBA00023015"/>
    </source>
</evidence>
<dbReference type="InterPro" id="IPR035965">
    <property type="entry name" value="PAS-like_dom_sf"/>
</dbReference>
<sequence length="675" mass="77005">MKQEIAIGAKYDYSRYFYEHLLKDILGPDFNISSYNLSEPQNHIIHPDIFLISTPFIANEMKPLIHPKTKVIAINRTFSRESYRLLKTIPSDKDILVVNNGIDVTFETISLIYALGFNFKLYPHYPDATKPLDIQVAITTNETHLVPDSISQSYNIGHMVYSLSTINEVLENLDIEQSVKNKILYRYEKQVVSNETGVYKLLGKNVASQYELQAVLDLIEEGVIRINTQDKITMINNKAQQILNRPKEFLYQKPLADILPLPFKISEAPIHNYFLSIGNEQLIVSSQPTHIFDNRVGSIITLKKVTELRKLEEQVRQNNARRGHTAKYTFDHILGSSPPILQAKKQAQKMAVINSTIVIIGESGTGKELFAQAIHKQSHRSKFPFIAINCAALPESLIESELFGYDSGAFTGASKTGRSGLFEDAHLGTLFLDEIGDLSLPLQSKLLRVLESQEVIRLGSNKIRNVDVRIIAATNKDLRLLAEQGDMRWDFYYRLNVFPLRIPPLRERKEDIKLLFHHLLHNFHCHKSIAPSLLKVFFDYDWPGNIRELRNITEYLSQMSENSIQVDDLPPDFGGFILEPTKQKESLNISHCILVLLLKREEQGLRTGRKKILHTLNDCGFLITERIIRNHLKDLENQGLIQSGKGRQGSFLTKDGNQLAFKLSQNEIFAKVTHP</sequence>
<feature type="domain" description="Sigma-54 factor interaction" evidence="5">
    <location>
        <begin position="333"/>
        <end position="558"/>
    </location>
</feature>
<dbReference type="InterPro" id="IPR036388">
    <property type="entry name" value="WH-like_DNA-bd_sf"/>
</dbReference>
<keyword evidence="6" id="KW-0238">DNA-binding</keyword>
<accession>A0A1H3LQH8</accession>
<dbReference type="InterPro" id="IPR025944">
    <property type="entry name" value="Sigma_54_int_dom_CS"/>
</dbReference>
<protein>
    <submittedName>
        <fullName evidence="6">Transcriptional regulator containing PAS, AAA-type ATPase, and DNA-binding Fis domains</fullName>
    </submittedName>
</protein>
<dbReference type="SUPFAM" id="SSF55785">
    <property type="entry name" value="PYP-like sensor domain (PAS domain)"/>
    <property type="match status" value="1"/>
</dbReference>
<dbReference type="GO" id="GO:0003677">
    <property type="term" value="F:DNA binding"/>
    <property type="evidence" value="ECO:0007669"/>
    <property type="project" value="UniProtKB-KW"/>
</dbReference>
<keyword evidence="4" id="KW-0804">Transcription</keyword>
<dbReference type="SMART" id="SM00091">
    <property type="entry name" value="PAS"/>
    <property type="match status" value="1"/>
</dbReference>
<evidence type="ECO:0000256" key="1">
    <source>
        <dbReference type="ARBA" id="ARBA00022741"/>
    </source>
</evidence>
<dbReference type="EMBL" id="FNPV01000003">
    <property type="protein sequence ID" value="SDY66586.1"/>
    <property type="molecule type" value="Genomic_DNA"/>
</dbReference>
<evidence type="ECO:0000259" key="5">
    <source>
        <dbReference type="PROSITE" id="PS50045"/>
    </source>
</evidence>
<name>A0A1H3LQH8_9FIRM</name>
<dbReference type="CDD" id="cd00009">
    <property type="entry name" value="AAA"/>
    <property type="match status" value="1"/>
</dbReference>
<dbReference type="InterPro" id="IPR027417">
    <property type="entry name" value="P-loop_NTPase"/>
</dbReference>
<dbReference type="AlphaFoldDB" id="A0A1H3LQH8"/>
<dbReference type="GO" id="GO:0006355">
    <property type="term" value="P:regulation of DNA-templated transcription"/>
    <property type="evidence" value="ECO:0007669"/>
    <property type="project" value="InterPro"/>
</dbReference>
<gene>
    <name evidence="6" type="ORF">SAMN05192546_103318</name>
</gene>
<dbReference type="Gene3D" id="1.10.10.10">
    <property type="entry name" value="Winged helix-like DNA-binding domain superfamily/Winged helix DNA-binding domain"/>
    <property type="match status" value="1"/>
</dbReference>
<dbReference type="PANTHER" id="PTHR32071:SF57">
    <property type="entry name" value="C4-DICARBOXYLATE TRANSPORT TRANSCRIPTIONAL REGULATORY PROTEIN DCTD"/>
    <property type="match status" value="1"/>
</dbReference>
<organism evidence="6 7">
    <name type="scientific">Tindallia californiensis</name>
    <dbReference type="NCBI Taxonomy" id="159292"/>
    <lineage>
        <taxon>Bacteria</taxon>
        <taxon>Bacillati</taxon>
        <taxon>Bacillota</taxon>
        <taxon>Clostridia</taxon>
        <taxon>Peptostreptococcales</taxon>
        <taxon>Tindalliaceae</taxon>
        <taxon>Tindallia</taxon>
    </lineage>
</organism>
<dbReference type="InterPro" id="IPR000014">
    <property type="entry name" value="PAS"/>
</dbReference>
<dbReference type="InterPro" id="IPR002078">
    <property type="entry name" value="Sigma_54_int"/>
</dbReference>
<dbReference type="FunFam" id="3.40.50.300:FF:000006">
    <property type="entry name" value="DNA-binding transcriptional regulator NtrC"/>
    <property type="match status" value="1"/>
</dbReference>
<dbReference type="SUPFAM" id="SSF52540">
    <property type="entry name" value="P-loop containing nucleoside triphosphate hydrolases"/>
    <property type="match status" value="1"/>
</dbReference>
<dbReference type="RefSeq" id="WP_093312163.1">
    <property type="nucleotide sequence ID" value="NZ_FNPV01000003.1"/>
</dbReference>
<dbReference type="GO" id="GO:0005524">
    <property type="term" value="F:ATP binding"/>
    <property type="evidence" value="ECO:0007669"/>
    <property type="project" value="UniProtKB-KW"/>
</dbReference>
<keyword evidence="3" id="KW-0805">Transcription regulation</keyword>
<keyword evidence="7" id="KW-1185">Reference proteome</keyword>
<dbReference type="OrthoDB" id="9803970at2"/>
<evidence type="ECO:0000313" key="6">
    <source>
        <dbReference type="EMBL" id="SDY66586.1"/>
    </source>
</evidence>
<dbReference type="SMART" id="SM00382">
    <property type="entry name" value="AAA"/>
    <property type="match status" value="1"/>
</dbReference>
<dbReference type="STRING" id="159292.SAMN05192546_103318"/>
<dbReference type="PROSITE" id="PS00688">
    <property type="entry name" value="SIGMA54_INTERACT_3"/>
    <property type="match status" value="1"/>
</dbReference>
<dbReference type="PROSITE" id="PS50045">
    <property type="entry name" value="SIGMA54_INTERACT_4"/>
    <property type="match status" value="1"/>
</dbReference>
<dbReference type="InterPro" id="IPR013668">
    <property type="entry name" value="RNase_R_HTH_12"/>
</dbReference>
<proteinExistence type="predicted"/>
<dbReference type="Gene3D" id="3.30.450.20">
    <property type="entry name" value="PAS domain"/>
    <property type="match status" value="1"/>
</dbReference>